<evidence type="ECO:0000313" key="1">
    <source>
        <dbReference type="EMBL" id="BAD87243.1"/>
    </source>
</evidence>
<name>Q5JJW3_ORYSJ</name>
<accession>Q5JMR4</accession>
<organism evidence="1">
    <name type="scientific">Oryza sativa subsp. japonica</name>
    <name type="common">Rice</name>
    <dbReference type="NCBI Taxonomy" id="39947"/>
    <lineage>
        <taxon>Eukaryota</taxon>
        <taxon>Viridiplantae</taxon>
        <taxon>Streptophyta</taxon>
        <taxon>Embryophyta</taxon>
        <taxon>Tracheophyta</taxon>
        <taxon>Spermatophyta</taxon>
        <taxon>Magnoliopsida</taxon>
        <taxon>Liliopsida</taxon>
        <taxon>Poales</taxon>
        <taxon>Poaceae</taxon>
        <taxon>BOP clade</taxon>
        <taxon>Oryzoideae</taxon>
        <taxon>Oryzeae</taxon>
        <taxon>Oryzinae</taxon>
        <taxon>Oryza</taxon>
        <taxon>Oryza sativa</taxon>
    </lineage>
</organism>
<proteinExistence type="predicted"/>
<evidence type="ECO:0000313" key="2">
    <source>
        <dbReference type="EMBL" id="BAD88244.1"/>
    </source>
</evidence>
<dbReference type="AlphaFoldDB" id="Q5JJW3"/>
<dbReference type="Proteomes" id="UP000000763">
    <property type="component" value="Chromosome 1"/>
</dbReference>
<dbReference type="EMBL" id="AP003263">
    <property type="protein sequence ID" value="BAD87243.1"/>
    <property type="molecule type" value="Genomic_DNA"/>
</dbReference>
<gene>
    <name evidence="2" type="ORF">P0458E05.7</name>
    <name evidence="1" type="ORF">P0483G10.50</name>
</gene>
<accession>Q5JJW3</accession>
<dbReference type="Proteomes" id="UP000817658">
    <property type="component" value="Chromosome 1"/>
</dbReference>
<sequence>MFPEGDLRPVPLRQACPAQRQHHEEEAVAFGRYLCGEHVLHREDDVGEFIFA</sequence>
<reference evidence="1" key="1">
    <citation type="journal article" date="2002" name="Nature">
        <title>The genome sequence and structure of rice chromosome 1.</title>
        <authorList>
            <person name="Sasaki T."/>
            <person name="Matsumoto T."/>
            <person name="Yamamoto K."/>
            <person name="Sakata K."/>
            <person name="Baba T."/>
            <person name="Katayose Y."/>
            <person name="Wu J."/>
            <person name="Niimura Y."/>
            <person name="Cheng Z."/>
            <person name="Nagamura Y."/>
            <person name="Antonio B.A."/>
            <person name="Kanamori H."/>
            <person name="Hosokawa S."/>
            <person name="Masukawa M."/>
            <person name="Arikawa K."/>
            <person name="Chiden Y."/>
            <person name="Hayashi M."/>
            <person name="Okamoto M."/>
            <person name="Ando T."/>
            <person name="Aoki H."/>
            <person name="Arita K."/>
            <person name="Hamada M."/>
            <person name="Harada C."/>
            <person name="Hijishita S."/>
            <person name="Honda M."/>
            <person name="Ichikawa Y."/>
            <person name="Idonuma A."/>
            <person name="Iijima M."/>
            <person name="Ikeda M."/>
            <person name="Ikeno M."/>
            <person name="Itoh S."/>
            <person name="Itoh T."/>
            <person name="Itoh Y."/>
            <person name="Itoh Y."/>
            <person name="Iwabuchi A."/>
            <person name="Kamiya K."/>
            <person name="Karasawa W."/>
            <person name="Katagiri S."/>
            <person name="Kikuta A."/>
            <person name="Kobayashi N."/>
            <person name="Kono I."/>
            <person name="Machita K."/>
            <person name="Maehara T."/>
            <person name="Mizuno H."/>
            <person name="Mizubayashi T."/>
            <person name="Mukai Y."/>
            <person name="Nagasaki H."/>
            <person name="Nakashima M."/>
            <person name="Nakama Y."/>
            <person name="Nakamichi Y."/>
            <person name="Nakamura M."/>
            <person name="Namiki N."/>
            <person name="Negishi M."/>
            <person name="Ohta I."/>
            <person name="Ono N."/>
            <person name="Saji S."/>
            <person name="Sakai K."/>
            <person name="Shibata M."/>
            <person name="Shimokawa T."/>
            <person name="Shomura A."/>
            <person name="Song J."/>
            <person name="Takazaki Y."/>
            <person name="Terasawa K."/>
            <person name="Tsuji K."/>
            <person name="Waki K."/>
            <person name="Yamagata H."/>
            <person name="Yamane H."/>
            <person name="Yoshiki S."/>
            <person name="Yoshihara R."/>
            <person name="Yukawa K."/>
            <person name="Zhong H."/>
            <person name="Iwama H."/>
            <person name="Endo T."/>
            <person name="Ito H."/>
            <person name="Hahn J.H."/>
            <person name="Kim H.I."/>
            <person name="Eun M.Y."/>
            <person name="Yano M."/>
            <person name="Jiang J."/>
            <person name="Gojobori T."/>
        </authorList>
    </citation>
    <scope>NUCLEOTIDE SEQUENCE</scope>
</reference>
<dbReference type="EMBL" id="AP004365">
    <property type="protein sequence ID" value="BAD88244.1"/>
    <property type="molecule type" value="Genomic_DNA"/>
</dbReference>
<reference evidence="3" key="2">
    <citation type="journal article" date="2005" name="Nature">
        <title>The map-based sequence of the rice genome.</title>
        <authorList>
            <consortium name="International rice genome sequencing project (IRGSP)"/>
            <person name="Matsumoto T."/>
            <person name="Wu J."/>
            <person name="Kanamori H."/>
            <person name="Katayose Y."/>
            <person name="Fujisawa M."/>
            <person name="Namiki N."/>
            <person name="Mizuno H."/>
            <person name="Yamamoto K."/>
            <person name="Antonio B.A."/>
            <person name="Baba T."/>
            <person name="Sakata K."/>
            <person name="Nagamura Y."/>
            <person name="Aoki H."/>
            <person name="Arikawa K."/>
            <person name="Arita K."/>
            <person name="Bito T."/>
            <person name="Chiden Y."/>
            <person name="Fujitsuka N."/>
            <person name="Fukunaka R."/>
            <person name="Hamada M."/>
            <person name="Harada C."/>
            <person name="Hayashi A."/>
            <person name="Hijishita S."/>
            <person name="Honda M."/>
            <person name="Hosokawa S."/>
            <person name="Ichikawa Y."/>
            <person name="Idonuma A."/>
            <person name="Iijima M."/>
            <person name="Ikeda M."/>
            <person name="Ikeno M."/>
            <person name="Ito K."/>
            <person name="Ito S."/>
            <person name="Ito T."/>
            <person name="Ito Y."/>
            <person name="Ito Y."/>
            <person name="Iwabuchi A."/>
            <person name="Kamiya K."/>
            <person name="Karasawa W."/>
            <person name="Kurita K."/>
            <person name="Katagiri S."/>
            <person name="Kikuta A."/>
            <person name="Kobayashi H."/>
            <person name="Kobayashi N."/>
            <person name="Machita K."/>
            <person name="Maehara T."/>
            <person name="Masukawa M."/>
            <person name="Mizubayashi T."/>
            <person name="Mukai Y."/>
            <person name="Nagasaki H."/>
            <person name="Nagata Y."/>
            <person name="Naito S."/>
            <person name="Nakashima M."/>
            <person name="Nakama Y."/>
            <person name="Nakamichi Y."/>
            <person name="Nakamura M."/>
            <person name="Meguro A."/>
            <person name="Negishi M."/>
            <person name="Ohta I."/>
            <person name="Ohta T."/>
            <person name="Okamoto M."/>
            <person name="Ono N."/>
            <person name="Saji S."/>
            <person name="Sakaguchi M."/>
            <person name="Sakai K."/>
            <person name="Shibata M."/>
            <person name="Shimokawa T."/>
            <person name="Song J."/>
            <person name="Takazaki Y."/>
            <person name="Terasawa K."/>
            <person name="Tsugane M."/>
            <person name="Tsuji K."/>
            <person name="Ueda S."/>
            <person name="Waki K."/>
            <person name="Yamagata H."/>
            <person name="Yamamoto M."/>
            <person name="Yamamoto S."/>
            <person name="Yamane H."/>
            <person name="Yoshiki S."/>
            <person name="Yoshihara R."/>
            <person name="Yukawa K."/>
            <person name="Zhong H."/>
            <person name="Yano M."/>
            <person name="Yuan Q."/>
            <person name="Ouyang S."/>
            <person name="Liu J."/>
            <person name="Jones K.M."/>
            <person name="Gansberger K."/>
            <person name="Moffat K."/>
            <person name="Hill J."/>
            <person name="Bera J."/>
            <person name="Fadrosh D."/>
            <person name="Jin S."/>
            <person name="Johri S."/>
            <person name="Kim M."/>
            <person name="Overton L."/>
            <person name="Reardon M."/>
            <person name="Tsitrin T."/>
            <person name="Vuong H."/>
            <person name="Weaver B."/>
            <person name="Ciecko A."/>
            <person name="Tallon L."/>
            <person name="Jackson J."/>
            <person name="Pai G."/>
            <person name="Aken S.V."/>
            <person name="Utterback T."/>
            <person name="Reidmuller S."/>
            <person name="Feldblyum T."/>
            <person name="Hsiao J."/>
            <person name="Zismann V."/>
            <person name="Iobst S."/>
            <person name="de Vazeille A.R."/>
            <person name="Buell C.R."/>
            <person name="Ying K."/>
            <person name="Li Y."/>
            <person name="Lu T."/>
            <person name="Huang Y."/>
            <person name="Zhao Q."/>
            <person name="Feng Q."/>
            <person name="Zhang L."/>
            <person name="Zhu J."/>
            <person name="Weng Q."/>
            <person name="Mu J."/>
            <person name="Lu Y."/>
            <person name="Fan D."/>
            <person name="Liu Y."/>
            <person name="Guan J."/>
            <person name="Zhang Y."/>
            <person name="Yu S."/>
            <person name="Liu X."/>
            <person name="Zhang Y."/>
            <person name="Hong G."/>
            <person name="Han B."/>
            <person name="Choisne N."/>
            <person name="Demange N."/>
            <person name="Orjeda G."/>
            <person name="Samain S."/>
            <person name="Cattolico L."/>
            <person name="Pelletier E."/>
            <person name="Couloux A."/>
            <person name="Segurens B."/>
            <person name="Wincker P."/>
            <person name="D'Hont A."/>
            <person name="Scarpelli C."/>
            <person name="Weissenbach J."/>
            <person name="Salanoubat M."/>
            <person name="Quetier F."/>
            <person name="Yu Y."/>
            <person name="Kim H.R."/>
            <person name="Rambo T."/>
            <person name="Currie J."/>
            <person name="Collura K."/>
            <person name="Luo M."/>
            <person name="Yang T."/>
            <person name="Ammiraju J.S.S."/>
            <person name="Engler F."/>
            <person name="Soderlund C."/>
            <person name="Wing R.A."/>
            <person name="Palmer L.E."/>
            <person name="de la Bastide M."/>
            <person name="Spiegel L."/>
            <person name="Nascimento L."/>
            <person name="Zutavern T."/>
            <person name="O'Shaughnessy A."/>
            <person name="Dike S."/>
            <person name="Dedhia N."/>
            <person name="Preston R."/>
            <person name="Balija V."/>
            <person name="McCombie W.R."/>
            <person name="Chow T."/>
            <person name="Chen H."/>
            <person name="Chung M."/>
            <person name="Chen C."/>
            <person name="Shaw J."/>
            <person name="Wu H."/>
            <person name="Hsiao K."/>
            <person name="Chao Y."/>
            <person name="Chu M."/>
            <person name="Cheng C."/>
            <person name="Hour A."/>
            <person name="Lee P."/>
            <person name="Lin S."/>
            <person name="Lin Y."/>
            <person name="Liou J."/>
            <person name="Liu S."/>
            <person name="Hsing Y."/>
            <person name="Raghuvanshi S."/>
            <person name="Mohanty A."/>
            <person name="Bharti A.K."/>
            <person name="Gaur A."/>
            <person name="Gupta V."/>
            <person name="Kumar D."/>
            <person name="Ravi V."/>
            <person name="Vij S."/>
            <person name="Kapur A."/>
            <person name="Khurana P."/>
            <person name="Khurana P."/>
            <person name="Khurana J.P."/>
            <person name="Tyagi A.K."/>
            <person name="Gaikwad K."/>
            <person name="Singh A."/>
            <person name="Dalal V."/>
            <person name="Srivastava S."/>
            <person name="Dixit A."/>
            <person name="Pal A.K."/>
            <person name="Ghazi I.A."/>
            <person name="Yadav M."/>
            <person name="Pandit A."/>
            <person name="Bhargava A."/>
            <person name="Sureshbabu K."/>
            <person name="Batra K."/>
            <person name="Sharma T.R."/>
            <person name="Mohapatra T."/>
            <person name="Singh N.K."/>
            <person name="Messing J."/>
            <person name="Nelson A.B."/>
            <person name="Fuks G."/>
            <person name="Kavchok S."/>
            <person name="Keizer G."/>
            <person name="Linton E."/>
            <person name="Llaca V."/>
            <person name="Song R."/>
            <person name="Tanyolac B."/>
            <person name="Young S."/>
            <person name="Ho-Il K."/>
            <person name="Hahn J.H."/>
            <person name="Sangsakoo G."/>
            <person name="Vanavichit A."/>
            <person name="de Mattos Luiz.A.T."/>
            <person name="Zimmer P.D."/>
            <person name="Malone G."/>
            <person name="Dellagostin O."/>
            <person name="de Oliveira A.C."/>
            <person name="Bevan M."/>
            <person name="Bancroft I."/>
            <person name="Minx P."/>
            <person name="Cordum H."/>
            <person name="Wilson R."/>
            <person name="Cheng Z."/>
            <person name="Jin W."/>
            <person name="Jiang J."/>
            <person name="Leong S.A."/>
            <person name="Iwama H."/>
            <person name="Gojobori T."/>
            <person name="Itoh T."/>
            <person name="Niimura Y."/>
            <person name="Fujii Y."/>
            <person name="Habara T."/>
            <person name="Sakai H."/>
            <person name="Sato Y."/>
            <person name="Wilson G."/>
            <person name="Kumar K."/>
            <person name="McCouch S."/>
            <person name="Juretic N."/>
            <person name="Hoen D."/>
            <person name="Wright S."/>
            <person name="Bruskiewich R."/>
            <person name="Bureau T."/>
            <person name="Miyao A."/>
            <person name="Hirochika H."/>
            <person name="Nishikawa T."/>
            <person name="Kadowaki K."/>
            <person name="Sugiura M."/>
            <person name="Burr B."/>
            <person name="Sasaki T."/>
        </authorList>
    </citation>
    <scope>NUCLEOTIDE SEQUENCE [LARGE SCALE GENOMIC DNA]</scope>
    <source>
        <strain evidence="3">cv. Nipponbare</strain>
    </source>
</reference>
<protein>
    <submittedName>
        <fullName evidence="1">Uncharacterized protein</fullName>
    </submittedName>
</protein>
<reference evidence="3" key="3">
    <citation type="journal article" date="2008" name="Nucleic Acids Res.">
        <title>The rice annotation project database (RAP-DB): 2008 update.</title>
        <authorList>
            <consortium name="The rice annotation project (RAP)"/>
        </authorList>
    </citation>
    <scope>GENOME REANNOTATION</scope>
    <source>
        <strain evidence="3">cv. Nipponbare</strain>
    </source>
</reference>
<evidence type="ECO:0000313" key="3">
    <source>
        <dbReference type="Proteomes" id="UP000000763"/>
    </source>
</evidence>